<feature type="compositionally biased region" description="Polar residues" evidence="1">
    <location>
        <begin position="148"/>
        <end position="162"/>
    </location>
</feature>
<protein>
    <submittedName>
        <fullName evidence="3">Uncharacterized protein</fullName>
    </submittedName>
</protein>
<reference evidence="3" key="1">
    <citation type="submission" date="2020-08" db="EMBL/GenBank/DDBJ databases">
        <title>Multicomponent nature underlies the extraordinary mechanical properties of spider dragline silk.</title>
        <authorList>
            <person name="Kono N."/>
            <person name="Nakamura H."/>
            <person name="Mori M."/>
            <person name="Yoshida Y."/>
            <person name="Ohtoshi R."/>
            <person name="Malay A.D."/>
            <person name="Moran D.A.P."/>
            <person name="Tomita M."/>
            <person name="Numata K."/>
            <person name="Arakawa K."/>
        </authorList>
    </citation>
    <scope>NUCLEOTIDE SEQUENCE</scope>
</reference>
<evidence type="ECO:0000256" key="1">
    <source>
        <dbReference type="SAM" id="MobiDB-lite"/>
    </source>
</evidence>
<proteinExistence type="predicted"/>
<feature type="compositionally biased region" description="Basic and acidic residues" evidence="1">
    <location>
        <begin position="224"/>
        <end position="241"/>
    </location>
</feature>
<evidence type="ECO:0000313" key="3">
    <source>
        <dbReference type="EMBL" id="GFU40135.1"/>
    </source>
</evidence>
<keyword evidence="2" id="KW-0732">Signal</keyword>
<feature type="chain" id="PRO_5036454200" evidence="2">
    <location>
        <begin position="19"/>
        <end position="344"/>
    </location>
</feature>
<gene>
    <name evidence="3" type="ORF">NPIL_459831</name>
</gene>
<comment type="caution">
    <text evidence="3">The sequence shown here is derived from an EMBL/GenBank/DDBJ whole genome shotgun (WGS) entry which is preliminary data.</text>
</comment>
<organism evidence="3 4">
    <name type="scientific">Nephila pilipes</name>
    <name type="common">Giant wood spider</name>
    <name type="synonym">Nephila maculata</name>
    <dbReference type="NCBI Taxonomy" id="299642"/>
    <lineage>
        <taxon>Eukaryota</taxon>
        <taxon>Metazoa</taxon>
        <taxon>Ecdysozoa</taxon>
        <taxon>Arthropoda</taxon>
        <taxon>Chelicerata</taxon>
        <taxon>Arachnida</taxon>
        <taxon>Araneae</taxon>
        <taxon>Araneomorphae</taxon>
        <taxon>Entelegynae</taxon>
        <taxon>Araneoidea</taxon>
        <taxon>Nephilidae</taxon>
        <taxon>Nephila</taxon>
    </lineage>
</organism>
<feature type="region of interest" description="Disordered" evidence="1">
    <location>
        <begin position="224"/>
        <end position="274"/>
    </location>
</feature>
<feature type="region of interest" description="Disordered" evidence="1">
    <location>
        <begin position="148"/>
        <end position="185"/>
    </location>
</feature>
<feature type="region of interest" description="Disordered" evidence="1">
    <location>
        <begin position="24"/>
        <end position="48"/>
    </location>
</feature>
<keyword evidence="4" id="KW-1185">Reference proteome</keyword>
<evidence type="ECO:0000313" key="4">
    <source>
        <dbReference type="Proteomes" id="UP000887013"/>
    </source>
</evidence>
<dbReference type="AlphaFoldDB" id="A0A8X6URC6"/>
<name>A0A8X6URC6_NEPPI</name>
<dbReference type="EMBL" id="BMAW01131612">
    <property type="protein sequence ID" value="GFU40135.1"/>
    <property type="molecule type" value="Genomic_DNA"/>
</dbReference>
<dbReference type="OrthoDB" id="10618572at2759"/>
<feature type="compositionally biased region" description="Acidic residues" evidence="1">
    <location>
        <begin position="255"/>
        <end position="265"/>
    </location>
</feature>
<evidence type="ECO:0000256" key="2">
    <source>
        <dbReference type="SAM" id="SignalP"/>
    </source>
</evidence>
<accession>A0A8X6URC6</accession>
<dbReference type="Proteomes" id="UP000887013">
    <property type="component" value="Unassembled WGS sequence"/>
</dbReference>
<sequence>MGFKIVLLLSFLRYLHKGSEMFSLSTGEPPTPPSLESDNGQQSRSVPSSLVRTQELDSGYVPSPAAVCDPSGELYFFDRSFVPPTAVSSEESLCCDVFDDVIECVLLHDSNFCSDCGESVPCTCSRTESSATVRASTPRNCVMDSNVCDSDGQSPTARTSSMPIIIPRPHNERQERPSPSNNIVVPPRISFAQLRDLMCSRTHPGGFPSRYIQWLNRVHPSELRSLEEERDAQPRAAEGSRTRNRRNWRRQIDSDFSDSSDDDDNSCSVETEGRSHPVVMSVATAFLFHGLQVEDVRDNGVRGIPLSDNGEATSPYRPWTELMNWSDYLSGLMRFVTVSLRSSL</sequence>
<feature type="signal peptide" evidence="2">
    <location>
        <begin position="1"/>
        <end position="18"/>
    </location>
</feature>